<name>A0AAU9UQ82_EUPED</name>
<comment type="subunit">
    <text evidence="1">Self-associates forming complexes of several hundred monomers.</text>
</comment>
<dbReference type="EMBL" id="CAKOGL010000023">
    <property type="protein sequence ID" value="CAH2100829.1"/>
    <property type="molecule type" value="Genomic_DNA"/>
</dbReference>
<feature type="domain" description="Myb/SANT-like DNA-binding" evidence="6">
    <location>
        <begin position="8"/>
        <end position="69"/>
    </location>
</feature>
<dbReference type="Proteomes" id="UP001153954">
    <property type="component" value="Unassembled WGS sequence"/>
</dbReference>
<keyword evidence="3" id="KW-0805">Transcription regulation</keyword>
<dbReference type="Pfam" id="PF13873">
    <property type="entry name" value="Myb_DNA-bind_5"/>
    <property type="match status" value="1"/>
</dbReference>
<keyword evidence="8" id="KW-1185">Reference proteome</keyword>
<dbReference type="InterPro" id="IPR028002">
    <property type="entry name" value="Myb_DNA-bind_5"/>
</dbReference>
<comment type="caution">
    <text evidence="7">The sequence shown here is derived from an EMBL/GenBank/DDBJ whole genome shotgun (WGS) entry which is preliminary data.</text>
</comment>
<evidence type="ECO:0000259" key="6">
    <source>
        <dbReference type="Pfam" id="PF13873"/>
    </source>
</evidence>
<proteinExistence type="predicted"/>
<keyword evidence="4" id="KW-0804">Transcription</keyword>
<evidence type="ECO:0000256" key="5">
    <source>
        <dbReference type="ARBA" id="ARBA00025466"/>
    </source>
</evidence>
<evidence type="ECO:0000256" key="1">
    <source>
        <dbReference type="ARBA" id="ARBA00011764"/>
    </source>
</evidence>
<evidence type="ECO:0000313" key="7">
    <source>
        <dbReference type="EMBL" id="CAH2100829.1"/>
    </source>
</evidence>
<protein>
    <recommendedName>
        <fullName evidence="2">Regulatory protein zeste</fullName>
    </recommendedName>
</protein>
<organism evidence="7 8">
    <name type="scientific">Euphydryas editha</name>
    <name type="common">Edith's checkerspot</name>
    <dbReference type="NCBI Taxonomy" id="104508"/>
    <lineage>
        <taxon>Eukaryota</taxon>
        <taxon>Metazoa</taxon>
        <taxon>Ecdysozoa</taxon>
        <taxon>Arthropoda</taxon>
        <taxon>Hexapoda</taxon>
        <taxon>Insecta</taxon>
        <taxon>Pterygota</taxon>
        <taxon>Neoptera</taxon>
        <taxon>Endopterygota</taxon>
        <taxon>Lepidoptera</taxon>
        <taxon>Glossata</taxon>
        <taxon>Ditrysia</taxon>
        <taxon>Papilionoidea</taxon>
        <taxon>Nymphalidae</taxon>
        <taxon>Nymphalinae</taxon>
        <taxon>Euphydryas</taxon>
    </lineage>
</organism>
<gene>
    <name evidence="7" type="ORF">EEDITHA_LOCUS15645</name>
</gene>
<dbReference type="AlphaFoldDB" id="A0AAU9UQ82"/>
<accession>A0AAU9UQ82</accession>
<evidence type="ECO:0000256" key="3">
    <source>
        <dbReference type="ARBA" id="ARBA00023015"/>
    </source>
</evidence>
<evidence type="ECO:0000313" key="8">
    <source>
        <dbReference type="Proteomes" id="UP001153954"/>
    </source>
</evidence>
<reference evidence="7" key="1">
    <citation type="submission" date="2022-03" db="EMBL/GenBank/DDBJ databases">
        <authorList>
            <person name="Tunstrom K."/>
        </authorList>
    </citation>
    <scope>NUCLEOTIDE SEQUENCE</scope>
</reference>
<evidence type="ECO:0000256" key="2">
    <source>
        <dbReference type="ARBA" id="ARBA00016807"/>
    </source>
</evidence>
<comment type="function">
    <text evidence="5">Involved in transvection phenomena (= synapsis-dependent gene expression), where the synaptic pairing of chromosomes carrying genes with which zeste interacts influences the expression of these genes. Zeste binds to DNA and stimulates transcription from a nearby promoter.</text>
</comment>
<sequence length="268" mass="30924">MEKKKRGRGANYTEEEKNLLVELVTNYKHIIEDKRTGGIFINNNNCTTGARETEQLKALYDYIKQESRKIAAENNKMEYMKGKVQDIVTQEDVEKAFKFFKEDKVQMNKTGGGFWKPKSTDCDSKILAVIQDQIEPLPNPYDSAATYFKEIDNLHGEDHCTALASTSLAPVQETNDDNVIYLSELGQDKINNTEMTPAENIVMQKDQVMSALKKIKEDNSAEALKRLYFKKICQNAQLERKKLALEIIYMKEEHKLKMEILKRKILNK</sequence>
<evidence type="ECO:0000256" key="4">
    <source>
        <dbReference type="ARBA" id="ARBA00023163"/>
    </source>
</evidence>